<keyword evidence="2" id="KW-0479">Metal-binding</keyword>
<dbReference type="GO" id="GO:0046872">
    <property type="term" value="F:metal ion binding"/>
    <property type="evidence" value="ECO:0007669"/>
    <property type="project" value="UniProtKB-KW"/>
</dbReference>
<feature type="domain" description="Rieske" evidence="5">
    <location>
        <begin position="502"/>
        <end position="561"/>
    </location>
</feature>
<keyword evidence="7" id="KW-1185">Reference proteome</keyword>
<dbReference type="Gene3D" id="3.50.50.60">
    <property type="entry name" value="FAD/NAD(P)-binding domain"/>
    <property type="match status" value="1"/>
</dbReference>
<keyword evidence="3" id="KW-0408">Iron</keyword>
<dbReference type="Pfam" id="PF00355">
    <property type="entry name" value="Rieske"/>
    <property type="match status" value="1"/>
</dbReference>
<dbReference type="Gene3D" id="2.102.10.10">
    <property type="entry name" value="Rieske [2Fe-2S] iron-sulphur domain"/>
    <property type="match status" value="1"/>
</dbReference>
<dbReference type="PANTHER" id="PTHR13847">
    <property type="entry name" value="SARCOSINE DEHYDROGENASE-RELATED"/>
    <property type="match status" value="1"/>
</dbReference>
<evidence type="ECO:0000313" key="6">
    <source>
        <dbReference type="EMBL" id="KAB2575006.1"/>
    </source>
</evidence>
<proteinExistence type="predicted"/>
<dbReference type="OrthoDB" id="429143at2759"/>
<dbReference type="Gene3D" id="3.30.9.10">
    <property type="entry name" value="D-Amino Acid Oxidase, subunit A, domain 2"/>
    <property type="match status" value="1"/>
</dbReference>
<dbReference type="InterPro" id="IPR017941">
    <property type="entry name" value="Rieske_2Fe-2S"/>
</dbReference>
<dbReference type="SUPFAM" id="SSF50022">
    <property type="entry name" value="ISP domain"/>
    <property type="match status" value="1"/>
</dbReference>
<accession>A0A5N5DB27</accession>
<dbReference type="Proteomes" id="UP000325902">
    <property type="component" value="Unassembled WGS sequence"/>
</dbReference>
<evidence type="ECO:0000256" key="2">
    <source>
        <dbReference type="ARBA" id="ARBA00022723"/>
    </source>
</evidence>
<evidence type="ECO:0000256" key="4">
    <source>
        <dbReference type="ARBA" id="ARBA00023014"/>
    </source>
</evidence>
<dbReference type="GO" id="GO:0051537">
    <property type="term" value="F:2 iron, 2 sulfur cluster binding"/>
    <property type="evidence" value="ECO:0007669"/>
    <property type="project" value="UniProtKB-KW"/>
</dbReference>
<comment type="caution">
    <text evidence="6">The sequence shown here is derived from an EMBL/GenBank/DDBJ whole genome shotgun (WGS) entry which is preliminary data.</text>
</comment>
<evidence type="ECO:0000256" key="1">
    <source>
        <dbReference type="ARBA" id="ARBA00022714"/>
    </source>
</evidence>
<dbReference type="AlphaFoldDB" id="A0A5N5DB27"/>
<keyword evidence="1" id="KW-0001">2Fe-2S</keyword>
<gene>
    <name evidence="6" type="primary">yhfW_0</name>
    <name evidence="6" type="ORF">DBV05_g6366</name>
</gene>
<dbReference type="GO" id="GO:0005737">
    <property type="term" value="C:cytoplasm"/>
    <property type="evidence" value="ECO:0007669"/>
    <property type="project" value="TreeGrafter"/>
</dbReference>
<dbReference type="PANTHER" id="PTHR13847:SF281">
    <property type="entry name" value="FAD DEPENDENT OXIDOREDUCTASE DOMAIN-CONTAINING PROTEIN"/>
    <property type="match status" value="1"/>
</dbReference>
<reference evidence="6 7" key="1">
    <citation type="journal article" date="2019" name="Sci. Rep.">
        <title>A multi-omics analysis of the grapevine pathogen Lasiodiplodia theobromae reveals that temperature affects the expression of virulence- and pathogenicity-related genes.</title>
        <authorList>
            <person name="Felix C."/>
            <person name="Meneses R."/>
            <person name="Goncalves M.F.M."/>
            <person name="Tilleman L."/>
            <person name="Duarte A.S."/>
            <person name="Jorrin-Novo J.V."/>
            <person name="Van de Peer Y."/>
            <person name="Deforce D."/>
            <person name="Van Nieuwerburgh F."/>
            <person name="Esteves A.C."/>
            <person name="Alves A."/>
        </authorList>
    </citation>
    <scope>NUCLEOTIDE SEQUENCE [LARGE SCALE GENOMIC DNA]</scope>
    <source>
        <strain evidence="6 7">LA-SOL3</strain>
    </source>
</reference>
<sequence length="578" mass="63068">MDLTRPPCARYLTASSQPANKALRTTGETDAVWTHSLPYAAYPDFFGRLSPPKDDDDVAVIEADVCVVGAGMAGVSAAYELVHRGHDVVLVEARDVAAGETGRSSGHLTCVLDGGGMLDDGRKHEGARAAALVESRAWAVRRVGEVAGTLGIDCEYRRLPAYVVSQYARGEEGYEGEVEGLKEEVRKARALMGLEAAYWDDGLAVRGWDGAAVDQRGAAVFGGQAAFHPTKYVVGLLGWLRRQSNFRCYTGARVTSIEESDGEVLGGMSHKTVQVSTLDGPIVRCGYAVEATAVPLQNLSIVAEMEYYRTYCIAIRVPKGLLEDCLLYDRADAYKYVRLTPCDELEDYAVVGGCDHKVGQEETEGRFQELEQWFRERFTKAGAVDYSWSGQIWEPADHVGFIGKNPHQKRTFVVTGHSGDGLTHSVLAGRLIADEIDGKFNPWAKLYDPSRIVSAAKAVPDHMLADGVQSNVQYKRFPQSDINDIDDLGKGEGGVLDSKTSKPMAVYKDEKGQVRRFSALCPRSSGVVCWNRTEKSWDCPVHGCRFSKEGICLNGPATMGLSPEDGFSETLQQETVKA</sequence>
<dbReference type="SUPFAM" id="SSF51905">
    <property type="entry name" value="FAD/NAD(P)-binding domain"/>
    <property type="match status" value="1"/>
</dbReference>
<keyword evidence="4" id="KW-0411">Iron-sulfur</keyword>
<evidence type="ECO:0000256" key="3">
    <source>
        <dbReference type="ARBA" id="ARBA00023004"/>
    </source>
</evidence>
<dbReference type="PROSITE" id="PS51296">
    <property type="entry name" value="RIESKE"/>
    <property type="match status" value="1"/>
</dbReference>
<name>A0A5N5DB27_9PEZI</name>
<dbReference type="InterPro" id="IPR036922">
    <property type="entry name" value="Rieske_2Fe-2S_sf"/>
</dbReference>
<dbReference type="InterPro" id="IPR006076">
    <property type="entry name" value="FAD-dep_OxRdtase"/>
</dbReference>
<dbReference type="EMBL" id="VCHE01000037">
    <property type="protein sequence ID" value="KAB2575006.1"/>
    <property type="molecule type" value="Genomic_DNA"/>
</dbReference>
<dbReference type="InterPro" id="IPR036188">
    <property type="entry name" value="FAD/NAD-bd_sf"/>
</dbReference>
<evidence type="ECO:0000313" key="7">
    <source>
        <dbReference type="Proteomes" id="UP000325902"/>
    </source>
</evidence>
<dbReference type="Pfam" id="PF01266">
    <property type="entry name" value="DAO"/>
    <property type="match status" value="1"/>
</dbReference>
<protein>
    <submittedName>
        <fullName evidence="6">Putative Rieske 2Fe-2S iron-sulfur protein YhfW</fullName>
    </submittedName>
</protein>
<evidence type="ECO:0000259" key="5">
    <source>
        <dbReference type="PROSITE" id="PS51296"/>
    </source>
</evidence>
<organism evidence="6 7">
    <name type="scientific">Lasiodiplodia theobromae</name>
    <dbReference type="NCBI Taxonomy" id="45133"/>
    <lineage>
        <taxon>Eukaryota</taxon>
        <taxon>Fungi</taxon>
        <taxon>Dikarya</taxon>
        <taxon>Ascomycota</taxon>
        <taxon>Pezizomycotina</taxon>
        <taxon>Dothideomycetes</taxon>
        <taxon>Dothideomycetes incertae sedis</taxon>
        <taxon>Botryosphaeriales</taxon>
        <taxon>Botryosphaeriaceae</taxon>
        <taxon>Lasiodiplodia</taxon>
    </lineage>
</organism>